<name>A0ABR0NNZ9_GOSAR</name>
<dbReference type="PANTHER" id="PTHR33116:SF86">
    <property type="entry name" value="REVERSE TRANSCRIPTASE DOMAIN-CONTAINING PROTEIN"/>
    <property type="match status" value="1"/>
</dbReference>
<dbReference type="EMBL" id="JARKNE010000009">
    <property type="protein sequence ID" value="KAK5803057.1"/>
    <property type="molecule type" value="Genomic_DNA"/>
</dbReference>
<dbReference type="SUPFAM" id="SSF53098">
    <property type="entry name" value="Ribonuclease H-like"/>
    <property type="match status" value="1"/>
</dbReference>
<dbReference type="Gene3D" id="3.30.420.10">
    <property type="entry name" value="Ribonuclease H-like superfamily/Ribonuclease H"/>
    <property type="match status" value="1"/>
</dbReference>
<sequence length="477" mass="55251">MFCFLLPKALCADLKGIIAKFWWQKGRNRKGIHWCAWKDLCLLKEDGGLGFRDLAKFNVALLAKQGWRLVNYPTSLLARVLKAKYYPNSNFYKARLGNLPSLTWKSVWSARGLLETGLCWRVGIGDQISVWDDLWISGNEEDRVPNRDNNEDIKLVSDLIEVNNRSWKKKAVRNTFRMHIAEKILRIPLVEAAHEDFQVWRGELTGEFSVRNAYKLLHETNLDPNTFNLHAKNENFYSKLWKLYILSKIQITVWRLSWNFFPSLVNLRLNRVVVKAQCPRCRQEEENSIHIFQQCPTSVEAWEHRNQLLYERRYMSGTEIARQTRNYIADLDAIKERKLTLQSTGNTQYVCRGGRVAIHFDAAFYRQSSRSATILLIRNEGEILASQAVIHSEISTSFMAEAYARLQAVNLGIFMGLNKIEIVGDSKTVIKKCQNTGTDKSVIGAIVRDIQSRKDRFQEIEFYFVPKPKNVDAHVIT</sequence>
<dbReference type="Pfam" id="PF13966">
    <property type="entry name" value="zf-RVT"/>
    <property type="match status" value="1"/>
</dbReference>
<proteinExistence type="predicted"/>
<dbReference type="InterPro" id="IPR026960">
    <property type="entry name" value="RVT-Znf"/>
</dbReference>
<evidence type="ECO:0000313" key="4">
    <source>
        <dbReference type="Proteomes" id="UP001358586"/>
    </source>
</evidence>
<protein>
    <recommendedName>
        <fullName evidence="5">Reverse transcriptase</fullName>
    </recommendedName>
</protein>
<organism evidence="3 4">
    <name type="scientific">Gossypium arboreum</name>
    <name type="common">Tree cotton</name>
    <name type="synonym">Gossypium nanking</name>
    <dbReference type="NCBI Taxonomy" id="29729"/>
    <lineage>
        <taxon>Eukaryota</taxon>
        <taxon>Viridiplantae</taxon>
        <taxon>Streptophyta</taxon>
        <taxon>Embryophyta</taxon>
        <taxon>Tracheophyta</taxon>
        <taxon>Spermatophyta</taxon>
        <taxon>Magnoliopsida</taxon>
        <taxon>eudicotyledons</taxon>
        <taxon>Gunneridae</taxon>
        <taxon>Pentapetalae</taxon>
        <taxon>rosids</taxon>
        <taxon>malvids</taxon>
        <taxon>Malvales</taxon>
        <taxon>Malvaceae</taxon>
        <taxon>Malvoideae</taxon>
        <taxon>Gossypium</taxon>
    </lineage>
</organism>
<evidence type="ECO:0008006" key="5">
    <source>
        <dbReference type="Google" id="ProtNLM"/>
    </source>
</evidence>
<feature type="domain" description="RNase H type-1" evidence="1">
    <location>
        <begin position="360"/>
        <end position="475"/>
    </location>
</feature>
<accession>A0ABR0NNZ9</accession>
<reference evidence="3 4" key="1">
    <citation type="submission" date="2023-03" db="EMBL/GenBank/DDBJ databases">
        <title>WGS of Gossypium arboreum.</title>
        <authorList>
            <person name="Yu D."/>
        </authorList>
    </citation>
    <scope>NUCLEOTIDE SEQUENCE [LARGE SCALE GENOMIC DNA]</scope>
    <source>
        <tissue evidence="3">Leaf</tissue>
    </source>
</reference>
<evidence type="ECO:0000259" key="1">
    <source>
        <dbReference type="Pfam" id="PF13456"/>
    </source>
</evidence>
<comment type="caution">
    <text evidence="3">The sequence shown here is derived from an EMBL/GenBank/DDBJ whole genome shotgun (WGS) entry which is preliminary data.</text>
</comment>
<dbReference type="InterPro" id="IPR002156">
    <property type="entry name" value="RNaseH_domain"/>
</dbReference>
<dbReference type="InterPro" id="IPR012337">
    <property type="entry name" value="RNaseH-like_sf"/>
</dbReference>
<gene>
    <name evidence="3" type="ORF">PVK06_030697</name>
</gene>
<dbReference type="Pfam" id="PF13456">
    <property type="entry name" value="RVT_3"/>
    <property type="match status" value="1"/>
</dbReference>
<dbReference type="Proteomes" id="UP001358586">
    <property type="component" value="Chromosome 9"/>
</dbReference>
<dbReference type="PANTHER" id="PTHR33116">
    <property type="entry name" value="REVERSE TRANSCRIPTASE ZINC-BINDING DOMAIN-CONTAINING PROTEIN-RELATED-RELATED"/>
    <property type="match status" value="1"/>
</dbReference>
<evidence type="ECO:0000259" key="2">
    <source>
        <dbReference type="Pfam" id="PF13966"/>
    </source>
</evidence>
<evidence type="ECO:0000313" key="3">
    <source>
        <dbReference type="EMBL" id="KAK5803057.1"/>
    </source>
</evidence>
<dbReference type="InterPro" id="IPR044730">
    <property type="entry name" value="RNase_H-like_dom_plant"/>
</dbReference>
<dbReference type="InterPro" id="IPR036397">
    <property type="entry name" value="RNaseH_sf"/>
</dbReference>
<feature type="domain" description="Reverse transcriptase zinc-binding" evidence="2">
    <location>
        <begin position="208"/>
        <end position="302"/>
    </location>
</feature>
<dbReference type="CDD" id="cd06222">
    <property type="entry name" value="RNase_H_like"/>
    <property type="match status" value="1"/>
</dbReference>
<keyword evidence="4" id="KW-1185">Reference proteome</keyword>